<dbReference type="AlphaFoldDB" id="A0AAE3SHN8"/>
<name>A0AAE3SHN8_9BACT</name>
<dbReference type="PROSITE" id="PS51257">
    <property type="entry name" value="PROKAR_LIPOPROTEIN"/>
    <property type="match status" value="1"/>
</dbReference>
<evidence type="ECO:0000313" key="2">
    <source>
        <dbReference type="Proteomes" id="UP001209229"/>
    </source>
</evidence>
<sequence>MKSLKNIIVAALLGLGLFSCNPLKQLQTEQLGAENQYAQGNFAVAYEKYSSLIEKYQQANLEVPYSFYVNAAISASKLSNYENAIKNYNFALIDSVTLNSVKGLIDATENTSGNNLSTVLNKYADYLKANGAAEYYNTKVFDNEVRNGNQDNIVSSFANLSKPTESQSMVYINALETLGKKKDAIQFCSDLVKENPDYYKAREYKAMYYYDFAENWYKNEMAKYNKDKNYTAYVYLKRELKKVSANFRIAKDEFEVLHKQYPDEKKYVRYLKNTYIRLDMKKEAAELDKLL</sequence>
<reference evidence="1" key="1">
    <citation type="submission" date="2022-10" db="EMBL/GenBank/DDBJ databases">
        <authorList>
            <person name="Yu W.X."/>
        </authorList>
    </citation>
    <scope>NUCLEOTIDE SEQUENCE</scope>
    <source>
        <strain evidence="1">AAT</strain>
    </source>
</reference>
<protein>
    <recommendedName>
        <fullName evidence="3">Tetratricopeptide repeat protein</fullName>
    </recommendedName>
</protein>
<gene>
    <name evidence="1" type="ORF">OM075_23535</name>
</gene>
<dbReference type="Proteomes" id="UP001209229">
    <property type="component" value="Unassembled WGS sequence"/>
</dbReference>
<organism evidence="1 2">
    <name type="scientific">Plebeiibacterium sediminum</name>
    <dbReference type="NCBI Taxonomy" id="2992112"/>
    <lineage>
        <taxon>Bacteria</taxon>
        <taxon>Pseudomonadati</taxon>
        <taxon>Bacteroidota</taxon>
        <taxon>Bacteroidia</taxon>
        <taxon>Marinilabiliales</taxon>
        <taxon>Marinilabiliaceae</taxon>
        <taxon>Plebeiibacterium</taxon>
    </lineage>
</organism>
<comment type="caution">
    <text evidence="1">The sequence shown here is derived from an EMBL/GenBank/DDBJ whole genome shotgun (WGS) entry which is preliminary data.</text>
</comment>
<keyword evidence="2" id="KW-1185">Reference proteome</keyword>
<dbReference type="EMBL" id="JAPDPJ010000112">
    <property type="protein sequence ID" value="MCW3789452.1"/>
    <property type="molecule type" value="Genomic_DNA"/>
</dbReference>
<accession>A0AAE3SHN8</accession>
<evidence type="ECO:0000313" key="1">
    <source>
        <dbReference type="EMBL" id="MCW3789452.1"/>
    </source>
</evidence>
<dbReference type="RefSeq" id="WP_301193003.1">
    <property type="nucleotide sequence ID" value="NZ_JAPDPJ010000112.1"/>
</dbReference>
<evidence type="ECO:0008006" key="3">
    <source>
        <dbReference type="Google" id="ProtNLM"/>
    </source>
</evidence>
<proteinExistence type="predicted"/>